<evidence type="ECO:0000313" key="2">
    <source>
        <dbReference type="EMBL" id="RHZ94493.1"/>
    </source>
</evidence>
<gene>
    <name evidence="2" type="ORF">D1114_12145</name>
</gene>
<dbReference type="Pfam" id="PF03358">
    <property type="entry name" value="FMN_red"/>
    <property type="match status" value="1"/>
</dbReference>
<feature type="domain" description="NADPH-dependent FMN reductase-like" evidence="1">
    <location>
        <begin position="2"/>
        <end position="150"/>
    </location>
</feature>
<dbReference type="InterPro" id="IPR029039">
    <property type="entry name" value="Flavoprotein-like_sf"/>
</dbReference>
<evidence type="ECO:0000259" key="1">
    <source>
        <dbReference type="Pfam" id="PF03358"/>
    </source>
</evidence>
<dbReference type="GO" id="GO:0010181">
    <property type="term" value="F:FMN binding"/>
    <property type="evidence" value="ECO:0007669"/>
    <property type="project" value="TreeGrafter"/>
</dbReference>
<dbReference type="PANTHER" id="PTHR30543:SF21">
    <property type="entry name" value="NAD(P)H-DEPENDENT FMN REDUCTASE LOT6"/>
    <property type="match status" value="1"/>
</dbReference>
<sequence>MTRIFGLAGSLRRASFNAGLLRAAAELAPAGVEVEVHSIAGVPIYDGDLEAETGLPEAVVRLQEGLAAADALLLVTPEYNNGIPGAFKNTIDWMSRPPAGRTLFRGKPVAIIGASPGNFGTTLAQTHWLPVIRTLGMEPWFEGRLMVSRAGELFDGDGTLTDEATRARLAEFLTGFARFLGRPRD</sequence>
<proteinExistence type="predicted"/>
<accession>A0AAX1UK57</accession>
<dbReference type="SUPFAM" id="SSF52218">
    <property type="entry name" value="Flavoproteins"/>
    <property type="match status" value="1"/>
</dbReference>
<dbReference type="RefSeq" id="WP_119000316.1">
    <property type="nucleotide sequence ID" value="NZ_QWGP01000012.1"/>
</dbReference>
<evidence type="ECO:0000313" key="3">
    <source>
        <dbReference type="Proteomes" id="UP000266305"/>
    </source>
</evidence>
<protein>
    <submittedName>
        <fullName evidence="2">NAD(P)H-dependent oxidoreductase</fullName>
    </submittedName>
</protein>
<dbReference type="Proteomes" id="UP000266305">
    <property type="component" value="Unassembled WGS sequence"/>
</dbReference>
<dbReference type="GO" id="GO:0016491">
    <property type="term" value="F:oxidoreductase activity"/>
    <property type="evidence" value="ECO:0007669"/>
    <property type="project" value="InterPro"/>
</dbReference>
<dbReference type="GO" id="GO:0005829">
    <property type="term" value="C:cytosol"/>
    <property type="evidence" value="ECO:0007669"/>
    <property type="project" value="TreeGrafter"/>
</dbReference>
<dbReference type="EMBL" id="QWGP01000012">
    <property type="protein sequence ID" value="RHZ94493.1"/>
    <property type="molecule type" value="Genomic_DNA"/>
</dbReference>
<dbReference type="InterPro" id="IPR050712">
    <property type="entry name" value="NAD(P)H-dep_reductase"/>
</dbReference>
<dbReference type="AlphaFoldDB" id="A0AAX1UK57"/>
<dbReference type="Gene3D" id="3.40.50.360">
    <property type="match status" value="1"/>
</dbReference>
<comment type="caution">
    <text evidence="2">The sequence shown here is derived from an EMBL/GenBank/DDBJ whole genome shotgun (WGS) entry which is preliminary data.</text>
</comment>
<dbReference type="InterPro" id="IPR005025">
    <property type="entry name" value="FMN_Rdtase-like_dom"/>
</dbReference>
<name>A0AAX1UK57_CERSP</name>
<organism evidence="2 3">
    <name type="scientific">Cereibacter sphaeroides</name>
    <name type="common">Rhodobacter sphaeroides</name>
    <dbReference type="NCBI Taxonomy" id="1063"/>
    <lineage>
        <taxon>Bacteria</taxon>
        <taxon>Pseudomonadati</taxon>
        <taxon>Pseudomonadota</taxon>
        <taxon>Alphaproteobacteria</taxon>
        <taxon>Rhodobacterales</taxon>
        <taxon>Paracoccaceae</taxon>
        <taxon>Cereibacter</taxon>
    </lineage>
</organism>
<dbReference type="PANTHER" id="PTHR30543">
    <property type="entry name" value="CHROMATE REDUCTASE"/>
    <property type="match status" value="1"/>
</dbReference>
<reference evidence="2 3" key="1">
    <citation type="submission" date="2018-08" db="EMBL/GenBank/DDBJ databases">
        <title>Draft genome sequence of Rhodobacter sphaeroides FY.</title>
        <authorList>
            <person name="Rayyan A."/>
            <person name="Meyer T.E."/>
            <person name="Kyndt J.A."/>
        </authorList>
    </citation>
    <scope>NUCLEOTIDE SEQUENCE [LARGE SCALE GENOMIC DNA]</scope>
    <source>
        <strain evidence="2 3">FY</strain>
    </source>
</reference>